<feature type="domain" description="Amidohydrolase-related" evidence="2">
    <location>
        <begin position="6"/>
        <end position="224"/>
    </location>
</feature>
<comment type="similarity">
    <text evidence="1">Belongs to the metallo-dependent hydrolases superfamily.</text>
</comment>
<sequence>MQAAQTFEETEFLLHLLSQPGSTVLGVTGWVQLDSPQALAQLDKIAPHPKLVAIRPMLQDIQADDWVMQPQVIEHMRRLPQYHLRFEVLTYPQQLPYALRAIERVPELDIVINHLSKPRYGTTLQKEWRDCMKQFAQNPHAYCKLSGMVTEVGKGWSIADFQAHAEYALEHFGPYRVMFGSDWPVCLQCATYEEVVTLAELLTSQLKEEERNAFWGANAARFYGV</sequence>
<name>A0ABQ3VQI7_9CHLR</name>
<evidence type="ECO:0000259" key="2">
    <source>
        <dbReference type="Pfam" id="PF04909"/>
    </source>
</evidence>
<gene>
    <name evidence="3" type="ORF">KSZ_60860</name>
</gene>
<dbReference type="EMBL" id="BNJJ01000021">
    <property type="protein sequence ID" value="GHO88080.1"/>
    <property type="molecule type" value="Genomic_DNA"/>
</dbReference>
<dbReference type="InterPro" id="IPR052350">
    <property type="entry name" value="Metallo-dep_Lactonases"/>
</dbReference>
<protein>
    <submittedName>
        <fullName evidence="3">Amidohydrolase</fullName>
    </submittedName>
</protein>
<proteinExistence type="inferred from homology"/>
<dbReference type="InterPro" id="IPR032466">
    <property type="entry name" value="Metal_Hydrolase"/>
</dbReference>
<evidence type="ECO:0000313" key="4">
    <source>
        <dbReference type="Proteomes" id="UP000635565"/>
    </source>
</evidence>
<comment type="caution">
    <text evidence="3">The sequence shown here is derived from an EMBL/GenBank/DDBJ whole genome shotgun (WGS) entry which is preliminary data.</text>
</comment>
<keyword evidence="4" id="KW-1185">Reference proteome</keyword>
<dbReference type="Proteomes" id="UP000635565">
    <property type="component" value="Unassembled WGS sequence"/>
</dbReference>
<dbReference type="PANTHER" id="PTHR43569">
    <property type="entry name" value="AMIDOHYDROLASE"/>
    <property type="match status" value="1"/>
</dbReference>
<dbReference type="InterPro" id="IPR006680">
    <property type="entry name" value="Amidohydro-rel"/>
</dbReference>
<dbReference type="Gene3D" id="3.20.20.140">
    <property type="entry name" value="Metal-dependent hydrolases"/>
    <property type="match status" value="1"/>
</dbReference>
<dbReference type="SUPFAM" id="SSF51556">
    <property type="entry name" value="Metallo-dependent hydrolases"/>
    <property type="match status" value="1"/>
</dbReference>
<reference evidence="3 4" key="1">
    <citation type="journal article" date="2021" name="Int. J. Syst. Evol. Microbiol.">
        <title>Reticulibacter mediterranei gen. nov., sp. nov., within the new family Reticulibacteraceae fam. nov., and Ktedonospora formicarum gen. nov., sp. nov., Ktedonobacter robiniae sp. nov., Dictyobacter formicarum sp. nov. and Dictyobacter arantiisoli sp. nov., belonging to the class Ktedonobacteria.</title>
        <authorList>
            <person name="Yabe S."/>
            <person name="Zheng Y."/>
            <person name="Wang C.M."/>
            <person name="Sakai Y."/>
            <person name="Abe K."/>
            <person name="Yokota A."/>
            <person name="Donadio S."/>
            <person name="Cavaletti L."/>
            <person name="Monciardini P."/>
        </authorList>
    </citation>
    <scope>NUCLEOTIDE SEQUENCE [LARGE SCALE GENOMIC DNA]</scope>
    <source>
        <strain evidence="3 4">SOSP1-9</strain>
    </source>
</reference>
<evidence type="ECO:0000256" key="1">
    <source>
        <dbReference type="ARBA" id="ARBA00038310"/>
    </source>
</evidence>
<organism evidence="3 4">
    <name type="scientific">Dictyobacter formicarum</name>
    <dbReference type="NCBI Taxonomy" id="2778368"/>
    <lineage>
        <taxon>Bacteria</taxon>
        <taxon>Bacillati</taxon>
        <taxon>Chloroflexota</taxon>
        <taxon>Ktedonobacteria</taxon>
        <taxon>Ktedonobacterales</taxon>
        <taxon>Dictyobacteraceae</taxon>
        <taxon>Dictyobacter</taxon>
    </lineage>
</organism>
<dbReference type="Pfam" id="PF04909">
    <property type="entry name" value="Amidohydro_2"/>
    <property type="match status" value="1"/>
</dbReference>
<dbReference type="PANTHER" id="PTHR43569:SF2">
    <property type="entry name" value="AMIDOHYDROLASE-RELATED DOMAIN-CONTAINING PROTEIN"/>
    <property type="match status" value="1"/>
</dbReference>
<accession>A0ABQ3VQI7</accession>
<evidence type="ECO:0000313" key="3">
    <source>
        <dbReference type="EMBL" id="GHO88080.1"/>
    </source>
</evidence>